<dbReference type="InterPro" id="IPR027267">
    <property type="entry name" value="AH/BAR_dom_sf"/>
</dbReference>
<dbReference type="Pfam" id="PF03114">
    <property type="entry name" value="BAR"/>
    <property type="match status" value="1"/>
</dbReference>
<dbReference type="PROSITE" id="PS50002">
    <property type="entry name" value="SH3"/>
    <property type="match status" value="1"/>
</dbReference>
<dbReference type="SUPFAM" id="SSF103657">
    <property type="entry name" value="BAR/IMD domain-like"/>
    <property type="match status" value="1"/>
</dbReference>
<dbReference type="PRINTS" id="PR00452">
    <property type="entry name" value="SH3DOMAIN"/>
</dbReference>
<evidence type="ECO:0000256" key="4">
    <source>
        <dbReference type="ARBA" id="ARBA00022443"/>
    </source>
</evidence>
<sequence>MSVAGLKKQFHKASQLLKEKISGAEGTKLDEDFIRMEKKTEITNKLIVELLAKTTEFLQPNPAYRAKLSMLSKMSRIRGNVRPVGYPHTEGILGDCMLIYGAELGVDSAFGSSLVDMGQALKQMAEVRDCMDVRVKRCFINPLKLLQEKELKEIAFHLKKLEGRRLDFDYKKSSRRRFEEAELKQALNKFEESKELAKRSMFNFLENDVDQIQQLLGLVEASMNYHQQSLGILENLRSGLQNKIAATSNRPKRELTSMSNASTMRCTDTCVFPTTSSYDAEVTQELSAKSNCDLSMDQPCCKALFTFNPENQHELGFKKGDTIILTSQVDENWYEGLLNGQTGFFPVNYVEILVPLPK</sequence>
<evidence type="ECO:0000256" key="8">
    <source>
        <dbReference type="PROSITE-ProRule" id="PRU00192"/>
    </source>
</evidence>
<evidence type="ECO:0000256" key="2">
    <source>
        <dbReference type="ARBA" id="ARBA00004412"/>
    </source>
</evidence>
<evidence type="ECO:0000256" key="5">
    <source>
        <dbReference type="ARBA" id="ARBA00022583"/>
    </source>
</evidence>
<accession>A0A5B9T611</accession>
<dbReference type="InterPro" id="IPR035824">
    <property type="entry name" value="Endophilin_A_SH3"/>
</dbReference>
<dbReference type="PROSITE" id="PS51021">
    <property type="entry name" value="BAR"/>
    <property type="match status" value="1"/>
</dbReference>
<organism evidence="11">
    <name type="scientific">Clarias batrachus</name>
    <name type="common">Walking catfish</name>
    <name type="synonym">Silurus batrachus</name>
    <dbReference type="NCBI Taxonomy" id="59899"/>
    <lineage>
        <taxon>Eukaryota</taxon>
        <taxon>Metazoa</taxon>
        <taxon>Chordata</taxon>
        <taxon>Craniata</taxon>
        <taxon>Vertebrata</taxon>
        <taxon>Euteleostomi</taxon>
        <taxon>Actinopterygii</taxon>
        <taxon>Neopterygii</taxon>
        <taxon>Teleostei</taxon>
        <taxon>Ostariophysi</taxon>
        <taxon>Siluriformes</taxon>
        <taxon>Clariidae</taxon>
        <taxon>Clarias</taxon>
    </lineage>
</organism>
<evidence type="ECO:0000256" key="1">
    <source>
        <dbReference type="ARBA" id="ARBA00004170"/>
    </source>
</evidence>
<comment type="subcellular location">
    <subcellularLocation>
        <location evidence="2">Early endosome</location>
    </subcellularLocation>
    <subcellularLocation>
        <location evidence="1">Membrane</location>
        <topology evidence="1">Peripheral membrane protein</topology>
    </subcellularLocation>
</comment>
<evidence type="ECO:0000256" key="6">
    <source>
        <dbReference type="ARBA" id="ARBA00023054"/>
    </source>
</evidence>
<keyword evidence="6" id="KW-0175">Coiled coil</keyword>
<gene>
    <name evidence="11" type="primary">ENA3</name>
</gene>
<dbReference type="GO" id="GO:0005769">
    <property type="term" value="C:early endosome"/>
    <property type="evidence" value="ECO:0007669"/>
    <property type="project" value="UniProtKB-SubCell"/>
</dbReference>
<evidence type="ECO:0000256" key="7">
    <source>
        <dbReference type="ARBA" id="ARBA00023136"/>
    </source>
</evidence>
<evidence type="ECO:0000313" key="11">
    <source>
        <dbReference type="EMBL" id="QEG99572.1"/>
    </source>
</evidence>
<dbReference type="PANTHER" id="PTHR14167">
    <property type="entry name" value="SH3 DOMAIN-CONTAINING"/>
    <property type="match status" value="1"/>
</dbReference>
<dbReference type="InterPro" id="IPR004148">
    <property type="entry name" value="BAR_dom"/>
</dbReference>
<comment type="similarity">
    <text evidence="3">Belongs to the endophilin family.</text>
</comment>
<dbReference type="SMART" id="SM00326">
    <property type="entry name" value="SH3"/>
    <property type="match status" value="1"/>
</dbReference>
<dbReference type="GO" id="GO:0016020">
    <property type="term" value="C:membrane"/>
    <property type="evidence" value="ECO:0007669"/>
    <property type="project" value="UniProtKB-SubCell"/>
</dbReference>
<dbReference type="Gene3D" id="2.30.30.40">
    <property type="entry name" value="SH3 Domains"/>
    <property type="match status" value="1"/>
</dbReference>
<keyword evidence="4 8" id="KW-0728">SH3 domain</keyword>
<dbReference type="InterPro" id="IPR001452">
    <property type="entry name" value="SH3_domain"/>
</dbReference>
<evidence type="ECO:0000259" key="10">
    <source>
        <dbReference type="PROSITE" id="PS51021"/>
    </source>
</evidence>
<evidence type="ECO:0000256" key="3">
    <source>
        <dbReference type="ARBA" id="ARBA00006697"/>
    </source>
</evidence>
<evidence type="ECO:0000259" key="9">
    <source>
        <dbReference type="PROSITE" id="PS50002"/>
    </source>
</evidence>
<feature type="domain" description="SH3" evidence="9">
    <location>
        <begin position="296"/>
        <end position="355"/>
    </location>
</feature>
<dbReference type="EMBL" id="MK501831">
    <property type="protein sequence ID" value="QEG99572.1"/>
    <property type="molecule type" value="mRNA"/>
</dbReference>
<dbReference type="Pfam" id="PF07653">
    <property type="entry name" value="SH3_2"/>
    <property type="match status" value="1"/>
</dbReference>
<dbReference type="PANTHER" id="PTHR14167:SF116">
    <property type="entry name" value="CAP, ISOFORM AC"/>
    <property type="match status" value="1"/>
</dbReference>
<dbReference type="CDD" id="cd07592">
    <property type="entry name" value="BAR_Endophilin_A"/>
    <property type="match status" value="1"/>
</dbReference>
<dbReference type="SMART" id="SM00721">
    <property type="entry name" value="BAR"/>
    <property type="match status" value="1"/>
</dbReference>
<dbReference type="Gene3D" id="1.20.1270.60">
    <property type="entry name" value="Arfaptin homology (AH) domain/BAR domain"/>
    <property type="match status" value="1"/>
</dbReference>
<dbReference type="AlphaFoldDB" id="A0A5B9T611"/>
<keyword evidence="5" id="KW-0254">Endocytosis</keyword>
<dbReference type="InterPro" id="IPR050384">
    <property type="entry name" value="Endophilin_SH3RF"/>
</dbReference>
<proteinExistence type="evidence at transcript level"/>
<dbReference type="CDD" id="cd11803">
    <property type="entry name" value="SH3_Endophilin_A"/>
    <property type="match status" value="1"/>
</dbReference>
<dbReference type="GO" id="GO:0006897">
    <property type="term" value="P:endocytosis"/>
    <property type="evidence" value="ECO:0007669"/>
    <property type="project" value="UniProtKB-KW"/>
</dbReference>
<reference evidence="11" key="1">
    <citation type="submission" date="2019-02" db="EMBL/GenBank/DDBJ databases">
        <title>Endophilin A from yellow catfish (Pelteobagrus fulvidraco) and waking catfish (Clarias batrachus): Molecular cloning, characterization and expression analyses involved in immune response.</title>
        <authorList>
            <person name="Cai H."/>
            <person name="Zhang L."/>
        </authorList>
    </citation>
    <scope>NUCLEOTIDE SEQUENCE</scope>
    <source>
        <tissue evidence="11">Brain</tissue>
    </source>
</reference>
<dbReference type="SUPFAM" id="SSF50044">
    <property type="entry name" value="SH3-domain"/>
    <property type="match status" value="1"/>
</dbReference>
<feature type="domain" description="BAR" evidence="10">
    <location>
        <begin position="18"/>
        <end position="249"/>
    </location>
</feature>
<keyword evidence="7" id="KW-0472">Membrane</keyword>
<protein>
    <submittedName>
        <fullName evidence="11">Endophilin A3</fullName>
    </submittedName>
</protein>
<dbReference type="InterPro" id="IPR036028">
    <property type="entry name" value="SH3-like_dom_sf"/>
</dbReference>
<name>A0A5B9T611_CLABA</name>